<dbReference type="Proteomes" id="UP000251692">
    <property type="component" value="Unassembled WGS sequence"/>
</dbReference>
<dbReference type="RefSeq" id="WP_112304191.1">
    <property type="nucleotide sequence ID" value="NZ_QMDV01000001.1"/>
</dbReference>
<evidence type="ECO:0000313" key="3">
    <source>
        <dbReference type="Proteomes" id="UP000251692"/>
    </source>
</evidence>
<dbReference type="InterPro" id="IPR026444">
    <property type="entry name" value="Secre_tail"/>
</dbReference>
<organism evidence="2 3">
    <name type="scientific">Pontibacter arcticus</name>
    <dbReference type="NCBI Taxonomy" id="2080288"/>
    <lineage>
        <taxon>Bacteria</taxon>
        <taxon>Pseudomonadati</taxon>
        <taxon>Bacteroidota</taxon>
        <taxon>Cytophagia</taxon>
        <taxon>Cytophagales</taxon>
        <taxon>Hymenobacteraceae</taxon>
        <taxon>Pontibacter</taxon>
    </lineage>
</organism>
<comment type="caution">
    <text evidence="2">The sequence shown here is derived from an EMBL/GenBank/DDBJ whole genome shotgun (WGS) entry which is preliminary data.</text>
</comment>
<dbReference type="Pfam" id="PF18962">
    <property type="entry name" value="Por_Secre_tail"/>
    <property type="match status" value="1"/>
</dbReference>
<keyword evidence="3" id="KW-1185">Reference proteome</keyword>
<name>A0A364RID3_9BACT</name>
<reference evidence="2 3" key="1">
    <citation type="submission" date="2018-06" db="EMBL/GenBank/DDBJ databases">
        <authorList>
            <person name="Liu Z.-W."/>
        </authorList>
    </citation>
    <scope>NUCLEOTIDE SEQUENCE [LARGE SCALE GENOMIC DNA]</scope>
    <source>
        <strain evidence="2 3">2b14</strain>
    </source>
</reference>
<evidence type="ECO:0000313" key="2">
    <source>
        <dbReference type="EMBL" id="RAU84033.1"/>
    </source>
</evidence>
<accession>A0A364RID3</accession>
<dbReference type="NCBIfam" id="TIGR04183">
    <property type="entry name" value="Por_Secre_tail"/>
    <property type="match status" value="1"/>
</dbReference>
<dbReference type="EMBL" id="QMDV01000001">
    <property type="protein sequence ID" value="RAU84033.1"/>
    <property type="molecule type" value="Genomic_DNA"/>
</dbReference>
<feature type="domain" description="Secretion system C-terminal sorting" evidence="1">
    <location>
        <begin position="49"/>
        <end position="125"/>
    </location>
</feature>
<evidence type="ECO:0000259" key="1">
    <source>
        <dbReference type="Pfam" id="PF18962"/>
    </source>
</evidence>
<protein>
    <submittedName>
        <fullName evidence="2">T9SS C-terminal target domain-containing protein</fullName>
    </submittedName>
</protein>
<dbReference type="AlphaFoldDB" id="A0A364RID3"/>
<proteinExistence type="predicted"/>
<dbReference type="OrthoDB" id="2985529at2"/>
<gene>
    <name evidence="2" type="ORF">DP923_02955</name>
</gene>
<reference evidence="2 3" key="2">
    <citation type="submission" date="2018-07" db="EMBL/GenBank/DDBJ databases">
        <title>Pontibacter sp. 2b14 genomic sequence and assembly.</title>
        <authorList>
            <person name="Du Z.-J."/>
        </authorList>
    </citation>
    <scope>NUCLEOTIDE SEQUENCE [LARGE SCALE GENOMIC DNA]</scope>
    <source>
        <strain evidence="2 3">2b14</strain>
    </source>
</reference>
<sequence length="126" mass="14394">MKKIILFVFISLSVLQVQGQERKPAAGSLQQEEKEKALYTDRNEQQITIYPNPSNGVFTISVANLTDRQARFSIMNVIGNEIYRETLTRTDNTFSKTVDLNSQAKGLYYVKLETDSFSVVRRVVIK</sequence>